<feature type="region of interest" description="Disordered" evidence="8">
    <location>
        <begin position="380"/>
        <end position="401"/>
    </location>
</feature>
<evidence type="ECO:0000259" key="9">
    <source>
        <dbReference type="Pfam" id="PF01977"/>
    </source>
</evidence>
<evidence type="ECO:0000256" key="6">
    <source>
        <dbReference type="ARBA" id="ARBA00049754"/>
    </source>
</evidence>
<evidence type="ECO:0000259" key="10">
    <source>
        <dbReference type="Pfam" id="PF20695"/>
    </source>
</evidence>
<dbReference type="Gene3D" id="3.40.1670.10">
    <property type="entry name" value="UbiD C-terminal domain-like"/>
    <property type="match status" value="1"/>
</dbReference>
<proteinExistence type="inferred from homology"/>
<dbReference type="InterPro" id="IPR049381">
    <property type="entry name" value="UbiD-like_C"/>
</dbReference>
<dbReference type="NCBIfam" id="TIGR00148">
    <property type="entry name" value="UbiD family decarboxylase"/>
    <property type="match status" value="1"/>
</dbReference>
<evidence type="ECO:0000256" key="3">
    <source>
        <dbReference type="ARBA" id="ARBA00049054"/>
    </source>
</evidence>
<name>A0A7D5XE58_FERL1</name>
<sequence length="430" mass="48282">MLRDFIKRLKLSDELVVIKKPVSRKFVAAGIMKELDGKPVLFESIKGSNFKVVGNVFSTRELIGKSLGIPKEKLLFKIAHAIDNPSEPQLVEKAPCHEVVEEEVDLNKLPILTHCKKDGGPYVTSGVIVAKDPKLGRNCSFHRLMQLDKRRFVMRILPRHLNEFIKRNGGELDVAVCIGNSVNFLLGGATSVELGFDEMTIANTLEKLPITYCKSVDIEVPAYSEFVLEGRITKELVPEGPFVDLTETYDVIREQNVLEVKKITHRKDALYHALLSGCNEHKLLMGIPREPTIFREVNKVCECRDVGLTLGGCSWLHAVVKIRKRKEDDGKRAIEAAFKGHASLKHVVVVDNDIDIYNPLDVEWAVATRFQAKDGLVVKPHEKGSSLDPSANPFTRETSKMGLDATAPLKKKLKDFRKAEFPRVRLGRYL</sequence>
<evidence type="ECO:0000256" key="8">
    <source>
        <dbReference type="SAM" id="MobiDB-lite"/>
    </source>
</evidence>
<dbReference type="Pfam" id="PF01977">
    <property type="entry name" value="UbiD"/>
    <property type="match status" value="1"/>
</dbReference>
<feature type="domain" description="3-octaprenyl-4-hydroxybenzoate carboxy-lyase-like C-terminal" evidence="11">
    <location>
        <begin position="283"/>
        <end position="405"/>
    </location>
</feature>
<evidence type="ECO:0000256" key="4">
    <source>
        <dbReference type="ARBA" id="ARBA00049583"/>
    </source>
</evidence>
<evidence type="ECO:0000259" key="11">
    <source>
        <dbReference type="Pfam" id="PF20696"/>
    </source>
</evidence>
<evidence type="ECO:0000313" key="13">
    <source>
        <dbReference type="Proteomes" id="UP000510821"/>
    </source>
</evidence>
<reference evidence="13" key="1">
    <citation type="submission" date="2020-07" db="EMBL/GenBank/DDBJ databases">
        <title>Metabolic diversity and evolutionary history of the archaeal phylum ###Micrarchaeota### uncovered from a freshwater lake metagenome.</title>
        <authorList>
            <person name="Kadnikov V.V."/>
            <person name="Savvichev A.S."/>
            <person name="Mardanov A.V."/>
            <person name="Beletsky A.V."/>
            <person name="Chupakov A.V."/>
            <person name="Kokryatskaya N.M."/>
            <person name="Pimenov N.V."/>
            <person name="Ravin N.V."/>
        </authorList>
    </citation>
    <scope>NUCLEOTIDE SEQUENCE [LARGE SCALE GENOMIC DNA]</scope>
</reference>
<comment type="cofactor">
    <cofactor evidence="7">
        <name>prenylated FMN</name>
        <dbReference type="ChEBI" id="CHEBI:87746"/>
    </cofactor>
</comment>
<dbReference type="EMBL" id="CP058998">
    <property type="protein sequence ID" value="QLJ52233.1"/>
    <property type="molecule type" value="Genomic_DNA"/>
</dbReference>
<evidence type="ECO:0000256" key="1">
    <source>
        <dbReference type="ARBA" id="ARBA00005092"/>
    </source>
</evidence>
<feature type="compositionally biased region" description="Polar residues" evidence="8">
    <location>
        <begin position="387"/>
        <end position="396"/>
    </location>
</feature>
<evidence type="ECO:0000256" key="7">
    <source>
        <dbReference type="ARBA" id="ARBA00049936"/>
    </source>
</evidence>
<dbReference type="GO" id="GO:0005737">
    <property type="term" value="C:cytoplasm"/>
    <property type="evidence" value="ECO:0007669"/>
    <property type="project" value="TreeGrafter"/>
</dbReference>
<dbReference type="InterPro" id="IPR049383">
    <property type="entry name" value="UbiD-like_N"/>
</dbReference>
<dbReference type="Pfam" id="PF20695">
    <property type="entry name" value="UbiD_N"/>
    <property type="match status" value="1"/>
</dbReference>
<keyword evidence="12" id="KW-0456">Lyase</keyword>
<comment type="catalytic activity">
    <reaction evidence="3">
        <text>(2E)-3-methyl-5-phosphooxypent-2-enoate + H(+) = isopentenyl phosphate + CO2</text>
        <dbReference type="Rhea" id="RHEA:78971"/>
        <dbReference type="ChEBI" id="CHEBI:15378"/>
        <dbReference type="ChEBI" id="CHEBI:16526"/>
        <dbReference type="ChEBI" id="CHEBI:65078"/>
        <dbReference type="ChEBI" id="CHEBI:229665"/>
        <dbReference type="EC" id="4.1.1.126"/>
    </reaction>
    <physiologicalReaction direction="left-to-right" evidence="3">
        <dbReference type="Rhea" id="RHEA:78972"/>
    </physiologicalReaction>
</comment>
<comment type="similarity">
    <text evidence="2">Belongs to the UbiD family.</text>
</comment>
<dbReference type="SUPFAM" id="SSF50475">
    <property type="entry name" value="FMN-binding split barrel"/>
    <property type="match status" value="1"/>
</dbReference>
<dbReference type="PANTHER" id="PTHR30108">
    <property type="entry name" value="3-OCTAPRENYL-4-HYDROXYBENZOATE CARBOXY-LYASE-RELATED"/>
    <property type="match status" value="1"/>
</dbReference>
<accession>A0A7D5XE58</accession>
<dbReference type="InterPro" id="IPR002830">
    <property type="entry name" value="UbiD"/>
</dbReference>
<evidence type="ECO:0000256" key="2">
    <source>
        <dbReference type="ARBA" id="ARBA00010021"/>
    </source>
</evidence>
<organism evidence="12 13">
    <name type="scientific">Fermentimicrarchaeum limneticum</name>
    <dbReference type="NCBI Taxonomy" id="2795018"/>
    <lineage>
        <taxon>Archaea</taxon>
        <taxon>Candidatus Micrarchaeota</taxon>
        <taxon>Candidatus Fermentimicrarchaeales</taxon>
        <taxon>Candidatus Fermentimicrarchaeaceae</taxon>
        <taxon>Candidatus Fermentimicrarchaeum</taxon>
    </lineage>
</organism>
<dbReference type="EC" id="4.1.1.126" evidence="5"/>
<dbReference type="PANTHER" id="PTHR30108:SF21">
    <property type="entry name" value="4-HYDROXYBENZOATE DECARBOXYLASE"/>
    <property type="match status" value="1"/>
</dbReference>
<comment type="function">
    <text evidence="4">Catalyzes the conversion of trans-anhydromevalonate 5-phosphate (tAHMP) into isopentenyl phosphate. Involved in the archaeal mevalonate (MVA) pathway, which provides fundamental precursors for isoprenoid biosynthesis, such as isopentenyl diphosphate (IPP) and dimethylallyl diphosphate (DMAPP).</text>
</comment>
<feature type="domain" description="3-octaprenyl-4-hydroxybenzoate carboxy-lyase-like Rift-related" evidence="9">
    <location>
        <begin position="92"/>
        <end position="277"/>
    </location>
</feature>
<dbReference type="Pfam" id="PF20696">
    <property type="entry name" value="UbiD_C"/>
    <property type="match status" value="1"/>
</dbReference>
<dbReference type="KEGG" id="flt:Sv326_0058"/>
<gene>
    <name evidence="12" type="ORF">Sv326_0058</name>
</gene>
<dbReference type="SUPFAM" id="SSF143968">
    <property type="entry name" value="UbiD C-terminal domain-like"/>
    <property type="match status" value="1"/>
</dbReference>
<feature type="domain" description="3-octaprenyl-4-hydroxybenzoate carboxy-lyase-like N-terminal" evidence="10">
    <location>
        <begin position="6"/>
        <end position="81"/>
    </location>
</feature>
<evidence type="ECO:0000313" key="12">
    <source>
        <dbReference type="EMBL" id="QLJ52233.1"/>
    </source>
</evidence>
<protein>
    <recommendedName>
        <fullName evidence="6">Anhydromevalonate phosphate decarboxylase</fullName>
        <ecNumber evidence="5">4.1.1.126</ecNumber>
    </recommendedName>
</protein>
<dbReference type="AlphaFoldDB" id="A0A7D5XE58"/>
<dbReference type="Proteomes" id="UP000510821">
    <property type="component" value="Chromosome"/>
</dbReference>
<dbReference type="GO" id="GO:0016831">
    <property type="term" value="F:carboxy-lyase activity"/>
    <property type="evidence" value="ECO:0007669"/>
    <property type="project" value="InterPro"/>
</dbReference>
<comment type="pathway">
    <text evidence="1">Isoprenoid biosynthesis; isopentenyl diphosphate biosynthesis via mevalonate pathway.</text>
</comment>
<evidence type="ECO:0000256" key="5">
    <source>
        <dbReference type="ARBA" id="ARBA00049727"/>
    </source>
</evidence>
<dbReference type="InterPro" id="IPR048304">
    <property type="entry name" value="UbiD_Rift_dom"/>
</dbReference>